<dbReference type="Pfam" id="PF00471">
    <property type="entry name" value="Ribosomal_L33"/>
    <property type="match status" value="1"/>
</dbReference>
<protein>
    <submittedName>
        <fullName evidence="4">Uncharacterized protein</fullName>
    </submittedName>
</protein>
<keyword evidence="3" id="KW-0687">Ribonucleoprotein</keyword>
<organism evidence="4 5">
    <name type="scientific">Tetradesmus obliquus</name>
    <name type="common">Green alga</name>
    <name type="synonym">Acutodesmus obliquus</name>
    <dbReference type="NCBI Taxonomy" id="3088"/>
    <lineage>
        <taxon>Eukaryota</taxon>
        <taxon>Viridiplantae</taxon>
        <taxon>Chlorophyta</taxon>
        <taxon>core chlorophytes</taxon>
        <taxon>Chlorophyceae</taxon>
        <taxon>CS clade</taxon>
        <taxon>Sphaeropleales</taxon>
        <taxon>Scenedesmaceae</taxon>
        <taxon>Tetradesmus</taxon>
    </lineage>
</organism>
<dbReference type="HAMAP" id="MF_00294">
    <property type="entry name" value="Ribosomal_bL33"/>
    <property type="match status" value="1"/>
</dbReference>
<accession>A0A383W2F7</accession>
<proteinExistence type="inferred from homology"/>
<name>A0A383W2F7_TETOB</name>
<evidence type="ECO:0000256" key="2">
    <source>
        <dbReference type="ARBA" id="ARBA00022980"/>
    </source>
</evidence>
<dbReference type="GO" id="GO:0003735">
    <property type="term" value="F:structural constituent of ribosome"/>
    <property type="evidence" value="ECO:0007669"/>
    <property type="project" value="InterPro"/>
</dbReference>
<dbReference type="NCBIfam" id="NF001764">
    <property type="entry name" value="PRK00504.1"/>
    <property type="match status" value="1"/>
</dbReference>
<evidence type="ECO:0000313" key="4">
    <source>
        <dbReference type="EMBL" id="SZX71671.1"/>
    </source>
</evidence>
<dbReference type="InterPro" id="IPR001705">
    <property type="entry name" value="Ribosomal_bL33"/>
</dbReference>
<dbReference type="SUPFAM" id="SSF57829">
    <property type="entry name" value="Zn-binding ribosomal proteins"/>
    <property type="match status" value="1"/>
</dbReference>
<dbReference type="GO" id="GO:0005737">
    <property type="term" value="C:cytoplasm"/>
    <property type="evidence" value="ECO:0007669"/>
    <property type="project" value="UniProtKB-ARBA"/>
</dbReference>
<dbReference type="NCBIfam" id="NF001860">
    <property type="entry name" value="PRK00595.1"/>
    <property type="match status" value="1"/>
</dbReference>
<comment type="similarity">
    <text evidence="1">Belongs to the bacterial ribosomal protein bL33 family.</text>
</comment>
<dbReference type="EMBL" id="FNXT01001064">
    <property type="protein sequence ID" value="SZX71671.1"/>
    <property type="molecule type" value="Genomic_DNA"/>
</dbReference>
<dbReference type="OrthoDB" id="361870at2759"/>
<reference evidence="4 5" key="1">
    <citation type="submission" date="2016-10" db="EMBL/GenBank/DDBJ databases">
        <authorList>
            <person name="Cai Z."/>
        </authorList>
    </citation>
    <scope>NUCLEOTIDE SEQUENCE [LARGE SCALE GENOMIC DNA]</scope>
</reference>
<evidence type="ECO:0000313" key="5">
    <source>
        <dbReference type="Proteomes" id="UP000256970"/>
    </source>
</evidence>
<dbReference type="PANTHER" id="PTHR43168">
    <property type="entry name" value="50S RIBOSOMAL PROTEIN L33, CHLOROPLASTIC"/>
    <property type="match status" value="1"/>
</dbReference>
<evidence type="ECO:0000256" key="3">
    <source>
        <dbReference type="ARBA" id="ARBA00023274"/>
    </source>
</evidence>
<sequence>MQASIMKAGALSNPLLGNRMSYRVAAAPAPSTTSFRSVVTMAKKKGVRIIVTLECTEARGIGATPSRYCTQKNRRNTPERLELKKYNPHLQKYTVHREVK</sequence>
<dbReference type="GO" id="GO:0006412">
    <property type="term" value="P:translation"/>
    <property type="evidence" value="ECO:0007669"/>
    <property type="project" value="InterPro"/>
</dbReference>
<dbReference type="STRING" id="3088.A0A383W2F7"/>
<dbReference type="Proteomes" id="UP000256970">
    <property type="component" value="Unassembled WGS sequence"/>
</dbReference>
<gene>
    <name evidence="4" type="ORF">BQ4739_LOCUS11799</name>
</gene>
<dbReference type="GO" id="GO:0005840">
    <property type="term" value="C:ribosome"/>
    <property type="evidence" value="ECO:0007669"/>
    <property type="project" value="UniProtKB-KW"/>
</dbReference>
<dbReference type="Gene3D" id="2.20.28.120">
    <property type="entry name" value="Ribosomal protein L33"/>
    <property type="match status" value="1"/>
</dbReference>
<dbReference type="InterPro" id="IPR011332">
    <property type="entry name" value="Ribosomal_zn-bd"/>
</dbReference>
<dbReference type="InterPro" id="IPR038584">
    <property type="entry name" value="Ribosomal_bL33_sf"/>
</dbReference>
<dbReference type="NCBIfam" id="TIGR01023">
    <property type="entry name" value="rpmG_bact"/>
    <property type="match status" value="1"/>
</dbReference>
<dbReference type="AlphaFoldDB" id="A0A383W2F7"/>
<dbReference type="PANTHER" id="PTHR43168:SF2">
    <property type="entry name" value="LARGE RIBOSOMAL SUBUNIT PROTEIN BL33C"/>
    <property type="match status" value="1"/>
</dbReference>
<dbReference type="GO" id="GO:1990904">
    <property type="term" value="C:ribonucleoprotein complex"/>
    <property type="evidence" value="ECO:0007669"/>
    <property type="project" value="UniProtKB-KW"/>
</dbReference>
<keyword evidence="5" id="KW-1185">Reference proteome</keyword>
<evidence type="ECO:0000256" key="1">
    <source>
        <dbReference type="ARBA" id="ARBA00007596"/>
    </source>
</evidence>
<keyword evidence="2" id="KW-0689">Ribosomal protein</keyword>